<evidence type="ECO:0000313" key="1">
    <source>
        <dbReference type="EMBL" id="AJO21293.1"/>
    </source>
</evidence>
<name>A0AAN0T3C1_HEYCO</name>
<dbReference type="EMBL" id="CP010525">
    <property type="protein sequence ID" value="AJO21293.1"/>
    <property type="molecule type" value="Genomic_DNA"/>
</dbReference>
<gene>
    <name evidence="1" type="ORF">SB48_HM08orf00764</name>
</gene>
<evidence type="ECO:0000313" key="2">
    <source>
        <dbReference type="Proteomes" id="UP000032024"/>
    </source>
</evidence>
<keyword evidence="2" id="KW-1185">Reference proteome</keyword>
<reference evidence="2" key="1">
    <citation type="submission" date="2015-01" db="EMBL/GenBank/DDBJ databases">
        <title>Comparative genome analysis of Bacillus coagulans HM-08, Clostridium butyricum HM-68, Bacillus subtilis HM-66 and Bacillus paralicheniformis BL-09.</title>
        <authorList>
            <person name="Zhang H."/>
        </authorList>
    </citation>
    <scope>NUCLEOTIDE SEQUENCE [LARGE SCALE GENOMIC DNA]</scope>
    <source>
        <strain evidence="2">HM-08</strain>
    </source>
</reference>
<organism evidence="1 2">
    <name type="scientific">Heyndrickxia coagulans</name>
    <name type="common">Weizmannia coagulans</name>
    <dbReference type="NCBI Taxonomy" id="1398"/>
    <lineage>
        <taxon>Bacteria</taxon>
        <taxon>Bacillati</taxon>
        <taxon>Bacillota</taxon>
        <taxon>Bacilli</taxon>
        <taxon>Bacillales</taxon>
        <taxon>Bacillaceae</taxon>
        <taxon>Heyndrickxia</taxon>
    </lineage>
</organism>
<accession>A0AAN0T3C1</accession>
<sequence>MQKSHGTSSKSTAPATAGMVAVPVPVSTGTFANRMAGTFHE</sequence>
<dbReference type="AlphaFoldDB" id="A0AAN0T3C1"/>
<proteinExistence type="predicted"/>
<dbReference type="Proteomes" id="UP000032024">
    <property type="component" value="Chromosome"/>
</dbReference>
<protein>
    <submittedName>
        <fullName evidence="1">Uncharacterized protein</fullName>
    </submittedName>
</protein>